<evidence type="ECO:0000313" key="5">
    <source>
        <dbReference type="EMBL" id="WXA99869.1"/>
    </source>
</evidence>
<dbReference type="Proteomes" id="UP001379533">
    <property type="component" value="Chromosome"/>
</dbReference>
<keyword evidence="6" id="KW-1185">Reference proteome</keyword>
<dbReference type="Gene3D" id="3.40.50.2300">
    <property type="match status" value="2"/>
</dbReference>
<dbReference type="PIRSF" id="PIRSF002816">
    <property type="entry name" value="AraF"/>
    <property type="match status" value="1"/>
</dbReference>
<dbReference type="InterPro" id="IPR026266">
    <property type="entry name" value="AraF"/>
</dbReference>
<dbReference type="PANTHER" id="PTHR30036">
    <property type="entry name" value="D-XYLOSE-BINDING PERIPLASMIC PROTEIN"/>
    <property type="match status" value="1"/>
</dbReference>
<proteinExistence type="inferred from homology"/>
<dbReference type="PROSITE" id="PS51257">
    <property type="entry name" value="PROKAR_LIPOPROTEIN"/>
    <property type="match status" value="1"/>
</dbReference>
<comment type="similarity">
    <text evidence="2">Belongs to the bacterial solute-binding protein 2 family.</text>
</comment>
<dbReference type="InterPro" id="IPR025997">
    <property type="entry name" value="SBP_2_dom"/>
</dbReference>
<evidence type="ECO:0000259" key="4">
    <source>
        <dbReference type="Pfam" id="PF13407"/>
    </source>
</evidence>
<gene>
    <name evidence="5" type="ORF">LZC95_24015</name>
</gene>
<evidence type="ECO:0000256" key="3">
    <source>
        <dbReference type="SAM" id="SignalP"/>
    </source>
</evidence>
<dbReference type="InterPro" id="IPR028082">
    <property type="entry name" value="Peripla_BP_I"/>
</dbReference>
<reference evidence="5 6" key="1">
    <citation type="submission" date="2021-12" db="EMBL/GenBank/DDBJ databases">
        <title>Discovery of the Pendulisporaceae a myxobacterial family with distinct sporulation behavior and unique specialized metabolism.</title>
        <authorList>
            <person name="Garcia R."/>
            <person name="Popoff A."/>
            <person name="Bader C.D."/>
            <person name="Loehr J."/>
            <person name="Walesch S."/>
            <person name="Walt C."/>
            <person name="Boldt J."/>
            <person name="Bunk B."/>
            <person name="Haeckl F.J.F.P.J."/>
            <person name="Gunesch A.P."/>
            <person name="Birkelbach J."/>
            <person name="Nuebel U."/>
            <person name="Pietschmann T."/>
            <person name="Bach T."/>
            <person name="Mueller R."/>
        </authorList>
    </citation>
    <scope>NUCLEOTIDE SEQUENCE [LARGE SCALE GENOMIC DNA]</scope>
    <source>
        <strain evidence="5 6">MSr12523</strain>
    </source>
</reference>
<dbReference type="InterPro" id="IPR050555">
    <property type="entry name" value="Bact_Solute-Bind_Prot2"/>
</dbReference>
<evidence type="ECO:0000256" key="1">
    <source>
        <dbReference type="ARBA" id="ARBA00004196"/>
    </source>
</evidence>
<sequence length="341" mass="35524">MKRSFALCLSLCCASFALVACKSGKETPTENAAAAQAQPAKSGKRTIAYIQKQGDQQYFVDQAAGAQAEAAKLGVELKVSNVALDSNLAVSTLETMIAQKVDGIAIVVPDQLIGPQVIDRAKQAGIPLVASDDGIADAQKNPAPFVGFDGTAMGTEVGTKAGQLYKASGWKASDTRIISASKQDLSVCQDRVNGAKKAFLEASGESGVKVIDLGTQNTPTDAQDKTAGVMTANRGVKHWVVWGCNDENVSGVVTALQNGNVDQKDIIGVGLGAYLACKDWKAGKTTGMKAALFIDGHDVGAAAVKVLADSIQNKTPLPPKTIAKTHMVDSTNWEQAGVKCM</sequence>
<dbReference type="SUPFAM" id="SSF53822">
    <property type="entry name" value="Periplasmic binding protein-like I"/>
    <property type="match status" value="1"/>
</dbReference>
<evidence type="ECO:0000256" key="2">
    <source>
        <dbReference type="ARBA" id="ARBA00007639"/>
    </source>
</evidence>
<dbReference type="Pfam" id="PF13407">
    <property type="entry name" value="Peripla_BP_4"/>
    <property type="match status" value="1"/>
</dbReference>
<protein>
    <submittedName>
        <fullName evidence="5">Substrate-binding domain-containing protein</fullName>
    </submittedName>
</protein>
<feature type="chain" id="PRO_5045309422" evidence="3">
    <location>
        <begin position="20"/>
        <end position="341"/>
    </location>
</feature>
<comment type="subcellular location">
    <subcellularLocation>
        <location evidence="1">Cell envelope</location>
    </subcellularLocation>
</comment>
<organism evidence="5 6">
    <name type="scientific">Pendulispora brunnea</name>
    <dbReference type="NCBI Taxonomy" id="2905690"/>
    <lineage>
        <taxon>Bacteria</taxon>
        <taxon>Pseudomonadati</taxon>
        <taxon>Myxococcota</taxon>
        <taxon>Myxococcia</taxon>
        <taxon>Myxococcales</taxon>
        <taxon>Sorangiineae</taxon>
        <taxon>Pendulisporaceae</taxon>
        <taxon>Pendulispora</taxon>
    </lineage>
</organism>
<feature type="domain" description="Periplasmic binding protein" evidence="4">
    <location>
        <begin position="47"/>
        <end position="314"/>
    </location>
</feature>
<evidence type="ECO:0000313" key="6">
    <source>
        <dbReference type="Proteomes" id="UP001379533"/>
    </source>
</evidence>
<dbReference type="EMBL" id="CP089982">
    <property type="protein sequence ID" value="WXA99869.1"/>
    <property type="molecule type" value="Genomic_DNA"/>
</dbReference>
<feature type="signal peptide" evidence="3">
    <location>
        <begin position="1"/>
        <end position="19"/>
    </location>
</feature>
<dbReference type="RefSeq" id="WP_394850511.1">
    <property type="nucleotide sequence ID" value="NZ_CP089982.1"/>
</dbReference>
<dbReference type="PANTHER" id="PTHR30036:SF7">
    <property type="entry name" value="ABC TRANSPORTER PERIPLASMIC-BINDING PROTEIN YPHF"/>
    <property type="match status" value="1"/>
</dbReference>
<keyword evidence="3" id="KW-0732">Signal</keyword>
<accession>A0ABZ2KMX4</accession>
<name>A0ABZ2KMX4_9BACT</name>